<feature type="domain" description="Pirin N-terminal" evidence="3">
    <location>
        <begin position="21"/>
        <end position="121"/>
    </location>
</feature>
<dbReference type="Pfam" id="PF05726">
    <property type="entry name" value="Pirin_C"/>
    <property type="match status" value="1"/>
</dbReference>
<comment type="caution">
    <text evidence="5">The sequence shown here is derived from an EMBL/GenBank/DDBJ whole genome shotgun (WGS) entry which is preliminary data.</text>
</comment>
<gene>
    <name evidence="5" type="ORF">GCM10009425_28910</name>
</gene>
<accession>A0ABQ2GWY7</accession>
<proteinExistence type="inferred from homology"/>
<dbReference type="PIRSF" id="PIRSF006232">
    <property type="entry name" value="Pirin"/>
    <property type="match status" value="1"/>
</dbReference>
<evidence type="ECO:0000313" key="5">
    <source>
        <dbReference type="EMBL" id="GGM16231.1"/>
    </source>
</evidence>
<organism evidence="5 6">
    <name type="scientific">Pseudomonas asuensis</name>
    <dbReference type="NCBI Taxonomy" id="1825787"/>
    <lineage>
        <taxon>Bacteria</taxon>
        <taxon>Pseudomonadati</taxon>
        <taxon>Pseudomonadota</taxon>
        <taxon>Gammaproteobacteria</taxon>
        <taxon>Pseudomonadales</taxon>
        <taxon>Pseudomonadaceae</taxon>
        <taxon>Pseudomonas</taxon>
    </lineage>
</organism>
<evidence type="ECO:0000256" key="1">
    <source>
        <dbReference type="ARBA" id="ARBA00008416"/>
    </source>
</evidence>
<evidence type="ECO:0000259" key="4">
    <source>
        <dbReference type="Pfam" id="PF05726"/>
    </source>
</evidence>
<dbReference type="EMBL" id="BMNW01000006">
    <property type="protein sequence ID" value="GGM16231.1"/>
    <property type="molecule type" value="Genomic_DNA"/>
</dbReference>
<dbReference type="CDD" id="cd02247">
    <property type="entry name" value="cupin_pirin_C"/>
    <property type="match status" value="1"/>
</dbReference>
<dbReference type="SUPFAM" id="SSF51182">
    <property type="entry name" value="RmlC-like cupins"/>
    <property type="match status" value="1"/>
</dbReference>
<protein>
    <submittedName>
        <fullName evidence="5">Quercetin 2,3-dioxygenase</fullName>
    </submittedName>
</protein>
<evidence type="ECO:0000259" key="3">
    <source>
        <dbReference type="Pfam" id="PF02678"/>
    </source>
</evidence>
<dbReference type="InterPro" id="IPR012093">
    <property type="entry name" value="Pirin"/>
</dbReference>
<dbReference type="Gene3D" id="2.60.120.10">
    <property type="entry name" value="Jelly Rolls"/>
    <property type="match status" value="1"/>
</dbReference>
<dbReference type="InterPro" id="IPR008778">
    <property type="entry name" value="Pirin_C_dom"/>
</dbReference>
<dbReference type="Proteomes" id="UP000616499">
    <property type="component" value="Unassembled WGS sequence"/>
</dbReference>
<sequence length="302" mass="32487">MPEASFLRISARSAELGAGLRVGQVLPTRQRRTIGAWCFLDHAGPTVLEEDTGMNVGPHPHIGLQTFTWMIEGEILHRDSLGNVQPLRPGQVNLMTAGRGISHTEESASASLNLHAAQLWIALPPLMQACEPAFTHYPDLPQWHIQGVEMTLLVGRYCEEQSPVQVHSPLLCLDLAASGGGVLDVTLNPAHEYGLLVLQGEARLAGESVGPDELVYLGGSRSSVPLALAPGAHALLLGGEPLPETPLIWWNFVAYDWNSIASARADWESGNARFGTVHGYVGEPYQAPPLSRSINPTATQPT</sequence>
<dbReference type="PANTHER" id="PTHR13903:SF8">
    <property type="entry name" value="PIRIN"/>
    <property type="match status" value="1"/>
</dbReference>
<keyword evidence="6" id="KW-1185">Reference proteome</keyword>
<dbReference type="InterPro" id="IPR003829">
    <property type="entry name" value="Pirin_N_dom"/>
</dbReference>
<comment type="similarity">
    <text evidence="1 2">Belongs to the pirin family.</text>
</comment>
<name>A0ABQ2GWY7_9PSED</name>
<feature type="domain" description="Pirin C-terminal" evidence="4">
    <location>
        <begin position="173"/>
        <end position="271"/>
    </location>
</feature>
<dbReference type="InterPro" id="IPR014710">
    <property type="entry name" value="RmlC-like_jellyroll"/>
</dbReference>
<dbReference type="PANTHER" id="PTHR13903">
    <property type="entry name" value="PIRIN-RELATED"/>
    <property type="match status" value="1"/>
</dbReference>
<evidence type="ECO:0000256" key="2">
    <source>
        <dbReference type="RuleBase" id="RU003457"/>
    </source>
</evidence>
<dbReference type="Pfam" id="PF02678">
    <property type="entry name" value="Pirin"/>
    <property type="match status" value="1"/>
</dbReference>
<dbReference type="CDD" id="cd02909">
    <property type="entry name" value="cupin_pirin_N"/>
    <property type="match status" value="1"/>
</dbReference>
<dbReference type="InterPro" id="IPR011051">
    <property type="entry name" value="RmlC_Cupin_sf"/>
</dbReference>
<dbReference type="RefSeq" id="WP_188866840.1">
    <property type="nucleotide sequence ID" value="NZ_BMNW01000006.1"/>
</dbReference>
<reference evidence="6" key="1">
    <citation type="journal article" date="2019" name="Int. J. Syst. Evol. Microbiol.">
        <title>The Global Catalogue of Microorganisms (GCM) 10K type strain sequencing project: providing services to taxonomists for standard genome sequencing and annotation.</title>
        <authorList>
            <consortium name="The Broad Institute Genomics Platform"/>
            <consortium name="The Broad Institute Genome Sequencing Center for Infectious Disease"/>
            <person name="Wu L."/>
            <person name="Ma J."/>
        </authorList>
    </citation>
    <scope>NUCLEOTIDE SEQUENCE [LARGE SCALE GENOMIC DNA]</scope>
    <source>
        <strain evidence="6">JCM 13501</strain>
    </source>
</reference>
<evidence type="ECO:0000313" key="6">
    <source>
        <dbReference type="Proteomes" id="UP000616499"/>
    </source>
</evidence>